<evidence type="ECO:0000259" key="3">
    <source>
        <dbReference type="Pfam" id="PF00144"/>
    </source>
</evidence>
<sequence length="341" mass="38817">MDKKMLETQVDAKQKEIEFSGTVLVKTKTDTWTKSYGWSNRAEKIHNTEQTRYGIASGSKPITAAAISLLMDQGKLTPDDRLLNLLDHSFPHFDQAITIHQLLTHTSGVPDYFDEDVMDDFEELWVKHPMYLIRELSDFLPLFQDEKMKSEPGKQFHYNNAGYILLGLVVEKVSGVPFDQFVQKHIFDQLGMNDSGYFELDSLPERTALGYIEKPDGGYRTNLYSLPAKSASDGGVFVTARDMQIFWDALVGNKLLSEEATKRFLTPHVEEDDGFFYGYGHYMEVDQSVIRRHIMMGYDPGVNFRAAFFPQSGVNIVVCSNLSDGAYEIITEVQETLNRTK</sequence>
<dbReference type="Gene3D" id="3.40.710.10">
    <property type="entry name" value="DD-peptidase/beta-lactamase superfamily"/>
    <property type="match status" value="1"/>
</dbReference>
<accession>A0ABU9VF03</accession>
<feature type="domain" description="Beta-lactamase-related" evidence="3">
    <location>
        <begin position="19"/>
        <end position="323"/>
    </location>
</feature>
<proteinExistence type="predicted"/>
<dbReference type="EC" id="3.-.-.-" evidence="4"/>
<evidence type="ECO:0000256" key="2">
    <source>
        <dbReference type="ARBA" id="ARBA00023136"/>
    </source>
</evidence>
<evidence type="ECO:0000313" key="4">
    <source>
        <dbReference type="EMBL" id="MEN0642479.1"/>
    </source>
</evidence>
<comment type="subcellular location">
    <subcellularLocation>
        <location evidence="1">Membrane</location>
    </subcellularLocation>
</comment>
<dbReference type="InterPro" id="IPR001466">
    <property type="entry name" value="Beta-lactam-related"/>
</dbReference>
<protein>
    <submittedName>
        <fullName evidence="4">Serine hydrolase</fullName>
        <ecNumber evidence="4">3.-.-.-</ecNumber>
    </submittedName>
</protein>
<gene>
    <name evidence="4" type="ORF">MKY91_04780</name>
</gene>
<dbReference type="InterPro" id="IPR012338">
    <property type="entry name" value="Beta-lactam/transpept-like"/>
</dbReference>
<comment type="caution">
    <text evidence="4">The sequence shown here is derived from an EMBL/GenBank/DDBJ whole genome shotgun (WGS) entry which is preliminary data.</text>
</comment>
<keyword evidence="4" id="KW-0378">Hydrolase</keyword>
<dbReference type="PANTHER" id="PTHR46825:SF11">
    <property type="entry name" value="PENICILLIN-BINDING PROTEIN 4"/>
    <property type="match status" value="1"/>
</dbReference>
<dbReference type="GO" id="GO:0016787">
    <property type="term" value="F:hydrolase activity"/>
    <property type="evidence" value="ECO:0007669"/>
    <property type="project" value="UniProtKB-KW"/>
</dbReference>
<dbReference type="SUPFAM" id="SSF56601">
    <property type="entry name" value="beta-lactamase/transpeptidase-like"/>
    <property type="match status" value="1"/>
</dbReference>
<keyword evidence="2" id="KW-0472">Membrane</keyword>
<organism evidence="4 5">
    <name type="scientific">Alkalicoccobacillus gibsonii</name>
    <dbReference type="NCBI Taxonomy" id="79881"/>
    <lineage>
        <taxon>Bacteria</taxon>
        <taxon>Bacillati</taxon>
        <taxon>Bacillota</taxon>
        <taxon>Bacilli</taxon>
        <taxon>Bacillales</taxon>
        <taxon>Bacillaceae</taxon>
        <taxon>Alkalicoccobacillus</taxon>
    </lineage>
</organism>
<dbReference type="RefSeq" id="WP_343129602.1">
    <property type="nucleotide sequence ID" value="NZ_JBCITK010000001.1"/>
</dbReference>
<keyword evidence="5" id="KW-1185">Reference proteome</keyword>
<dbReference type="InterPro" id="IPR050491">
    <property type="entry name" value="AmpC-like"/>
</dbReference>
<dbReference type="EMBL" id="JBCITK010000001">
    <property type="protein sequence ID" value="MEN0642479.1"/>
    <property type="molecule type" value="Genomic_DNA"/>
</dbReference>
<name>A0ABU9VF03_9BACI</name>
<dbReference type="Pfam" id="PF00144">
    <property type="entry name" value="Beta-lactamase"/>
    <property type="match status" value="1"/>
</dbReference>
<evidence type="ECO:0000256" key="1">
    <source>
        <dbReference type="ARBA" id="ARBA00004370"/>
    </source>
</evidence>
<dbReference type="PANTHER" id="PTHR46825">
    <property type="entry name" value="D-ALANYL-D-ALANINE-CARBOXYPEPTIDASE/ENDOPEPTIDASE AMPH"/>
    <property type="match status" value="1"/>
</dbReference>
<dbReference type="Proteomes" id="UP001418796">
    <property type="component" value="Unassembled WGS sequence"/>
</dbReference>
<reference evidence="4 5" key="1">
    <citation type="submission" date="2024-03" db="EMBL/GenBank/DDBJ databases">
        <title>Bacilli Hybrid Assemblies.</title>
        <authorList>
            <person name="Kovac J."/>
        </authorList>
    </citation>
    <scope>NUCLEOTIDE SEQUENCE [LARGE SCALE GENOMIC DNA]</scope>
    <source>
        <strain evidence="4 5">FSL R7-0666</strain>
    </source>
</reference>
<evidence type="ECO:0000313" key="5">
    <source>
        <dbReference type="Proteomes" id="UP001418796"/>
    </source>
</evidence>